<keyword evidence="3" id="KW-1185">Reference proteome</keyword>
<dbReference type="AlphaFoldDB" id="A0AAD7ZXN7"/>
<comment type="caution">
    <text evidence="2">The sequence shown here is derived from an EMBL/GenBank/DDBJ whole genome shotgun (WGS) entry which is preliminary data.</text>
</comment>
<feature type="non-terminal residue" evidence="2">
    <location>
        <position position="134"/>
    </location>
</feature>
<accession>A0AAD7ZXN7</accession>
<evidence type="ECO:0000313" key="3">
    <source>
        <dbReference type="Proteomes" id="UP001233999"/>
    </source>
</evidence>
<sequence>CNSSHSAAAYWCANKTFACSSNCYERQSIRSPGLRVHTETGRVECGRLLGSSSEVVLQQQSQSCVSVDPGTETSGLGNSQRQIGLKSSSLRTRRNHAQGSLHTQPHHRAFWRIQVPRVHLQRRGFYDQENGRFR</sequence>
<name>A0AAD7ZXN7_DIPPU</name>
<reference evidence="2" key="2">
    <citation type="submission" date="2023-05" db="EMBL/GenBank/DDBJ databases">
        <authorList>
            <person name="Fouks B."/>
        </authorList>
    </citation>
    <scope>NUCLEOTIDE SEQUENCE</scope>
    <source>
        <strain evidence="2">Stay&amp;Tobe</strain>
        <tissue evidence="2">Testes</tissue>
    </source>
</reference>
<organism evidence="2 3">
    <name type="scientific">Diploptera punctata</name>
    <name type="common">Pacific beetle cockroach</name>
    <dbReference type="NCBI Taxonomy" id="6984"/>
    <lineage>
        <taxon>Eukaryota</taxon>
        <taxon>Metazoa</taxon>
        <taxon>Ecdysozoa</taxon>
        <taxon>Arthropoda</taxon>
        <taxon>Hexapoda</taxon>
        <taxon>Insecta</taxon>
        <taxon>Pterygota</taxon>
        <taxon>Neoptera</taxon>
        <taxon>Polyneoptera</taxon>
        <taxon>Dictyoptera</taxon>
        <taxon>Blattodea</taxon>
        <taxon>Blaberoidea</taxon>
        <taxon>Blaberidae</taxon>
        <taxon>Diplopterinae</taxon>
        <taxon>Diploptera</taxon>
    </lineage>
</organism>
<evidence type="ECO:0000256" key="1">
    <source>
        <dbReference type="SAM" id="MobiDB-lite"/>
    </source>
</evidence>
<protein>
    <submittedName>
        <fullName evidence="2">Uncharacterized protein</fullName>
    </submittedName>
</protein>
<dbReference type="Proteomes" id="UP001233999">
    <property type="component" value="Unassembled WGS sequence"/>
</dbReference>
<dbReference type="EMBL" id="JASPKZ010005715">
    <property type="protein sequence ID" value="KAJ9588092.1"/>
    <property type="molecule type" value="Genomic_DNA"/>
</dbReference>
<feature type="compositionally biased region" description="Polar residues" evidence="1">
    <location>
        <begin position="71"/>
        <end position="90"/>
    </location>
</feature>
<feature type="non-terminal residue" evidence="2">
    <location>
        <position position="1"/>
    </location>
</feature>
<gene>
    <name evidence="2" type="ORF">L9F63_018543</name>
</gene>
<feature type="region of interest" description="Disordered" evidence="1">
    <location>
        <begin position="66"/>
        <end position="103"/>
    </location>
</feature>
<proteinExistence type="predicted"/>
<evidence type="ECO:0000313" key="2">
    <source>
        <dbReference type="EMBL" id="KAJ9588092.1"/>
    </source>
</evidence>
<reference evidence="2" key="1">
    <citation type="journal article" date="2023" name="IScience">
        <title>Live-bearing cockroach genome reveals convergent evolutionary mechanisms linked to viviparity in insects and beyond.</title>
        <authorList>
            <person name="Fouks B."/>
            <person name="Harrison M.C."/>
            <person name="Mikhailova A.A."/>
            <person name="Marchal E."/>
            <person name="English S."/>
            <person name="Carruthers M."/>
            <person name="Jennings E.C."/>
            <person name="Chiamaka E.L."/>
            <person name="Frigard R.A."/>
            <person name="Pippel M."/>
            <person name="Attardo G.M."/>
            <person name="Benoit J.B."/>
            <person name="Bornberg-Bauer E."/>
            <person name="Tobe S.S."/>
        </authorList>
    </citation>
    <scope>NUCLEOTIDE SEQUENCE</scope>
    <source>
        <strain evidence="2">Stay&amp;Tobe</strain>
    </source>
</reference>